<dbReference type="SUPFAM" id="SSF56601">
    <property type="entry name" value="beta-lactamase/transpeptidase-like"/>
    <property type="match status" value="1"/>
</dbReference>
<accession>Q020P1</accession>
<dbReference type="Pfam" id="PF00144">
    <property type="entry name" value="Beta-lactamase"/>
    <property type="match status" value="1"/>
</dbReference>
<feature type="domain" description="Peptidoglycan beta-N-acetylmuramidase NamZ C-terminal" evidence="4">
    <location>
        <begin position="626"/>
        <end position="776"/>
    </location>
</feature>
<evidence type="ECO:0000259" key="4">
    <source>
        <dbReference type="Pfam" id="PF20732"/>
    </source>
</evidence>
<dbReference type="PANTHER" id="PTHR42915:SF1">
    <property type="entry name" value="PEPTIDOGLYCAN BETA-N-ACETYLMURAMIDASE NAMZ"/>
    <property type="match status" value="1"/>
</dbReference>
<dbReference type="Gene3D" id="3.90.1150.140">
    <property type="match status" value="1"/>
</dbReference>
<feature type="domain" description="Peptidoglycan beta-N-acetylmuramidase NamZ N-terminal" evidence="3">
    <location>
        <begin position="422"/>
        <end position="622"/>
    </location>
</feature>
<dbReference type="InterPro" id="IPR008302">
    <property type="entry name" value="NamZ"/>
</dbReference>
<dbReference type="PANTHER" id="PTHR42915">
    <property type="entry name" value="HYPOTHETICAL 460 KDA PROTEIN IN FEUA-SIGW INTERGENIC REGION [PRECURSOR]"/>
    <property type="match status" value="1"/>
</dbReference>
<dbReference type="GO" id="GO:0033922">
    <property type="term" value="F:peptidoglycan beta-N-acetylmuramidase activity"/>
    <property type="evidence" value="ECO:0007669"/>
    <property type="project" value="InterPro"/>
</dbReference>
<feature type="signal peptide" evidence="1">
    <location>
        <begin position="1"/>
        <end position="21"/>
    </location>
</feature>
<dbReference type="InParanoid" id="Q020P1"/>
<dbReference type="eggNOG" id="COG1680">
    <property type="taxonomic scope" value="Bacteria"/>
</dbReference>
<name>Q020P1_SOLUE</name>
<dbReference type="Gene3D" id="3.40.710.10">
    <property type="entry name" value="DD-peptidase/beta-lactamase superfamily"/>
    <property type="match status" value="1"/>
</dbReference>
<evidence type="ECO:0000313" key="5">
    <source>
        <dbReference type="EMBL" id="ABJ84603.1"/>
    </source>
</evidence>
<dbReference type="HOGENOM" id="CLU_357050_0_0_0"/>
<dbReference type="InterPro" id="IPR048502">
    <property type="entry name" value="NamZ_N"/>
</dbReference>
<dbReference type="EMBL" id="CP000473">
    <property type="protein sequence ID" value="ABJ84603.1"/>
    <property type="molecule type" value="Genomic_DNA"/>
</dbReference>
<keyword evidence="1" id="KW-0732">Signal</keyword>
<evidence type="ECO:0000259" key="3">
    <source>
        <dbReference type="Pfam" id="PF07075"/>
    </source>
</evidence>
<dbReference type="KEGG" id="sus:Acid_3631"/>
<dbReference type="eggNOG" id="COG3876">
    <property type="taxonomic scope" value="Bacteria"/>
</dbReference>
<evidence type="ECO:0000259" key="2">
    <source>
        <dbReference type="Pfam" id="PF00144"/>
    </source>
</evidence>
<evidence type="ECO:0000256" key="1">
    <source>
        <dbReference type="SAM" id="SignalP"/>
    </source>
</evidence>
<dbReference type="Gene3D" id="3.40.50.12170">
    <property type="entry name" value="Uncharacterised protein PF07075, DUF1343"/>
    <property type="match status" value="1"/>
</dbReference>
<dbReference type="InterPro" id="IPR012338">
    <property type="entry name" value="Beta-lactam/transpept-like"/>
</dbReference>
<dbReference type="Pfam" id="PF20732">
    <property type="entry name" value="NamZ_C"/>
    <property type="match status" value="1"/>
</dbReference>
<dbReference type="Pfam" id="PF07075">
    <property type="entry name" value="NamZ_N"/>
    <property type="match status" value="1"/>
</dbReference>
<dbReference type="OrthoDB" id="9801061at2"/>
<dbReference type="InterPro" id="IPR001466">
    <property type="entry name" value="Beta-lactam-related"/>
</dbReference>
<dbReference type="AlphaFoldDB" id="Q020P1"/>
<reference evidence="5" key="1">
    <citation type="submission" date="2006-10" db="EMBL/GenBank/DDBJ databases">
        <title>Complete sequence of Solibacter usitatus Ellin6076.</title>
        <authorList>
            <consortium name="US DOE Joint Genome Institute"/>
            <person name="Copeland A."/>
            <person name="Lucas S."/>
            <person name="Lapidus A."/>
            <person name="Barry K."/>
            <person name="Detter J.C."/>
            <person name="Glavina del Rio T."/>
            <person name="Hammon N."/>
            <person name="Israni S."/>
            <person name="Dalin E."/>
            <person name="Tice H."/>
            <person name="Pitluck S."/>
            <person name="Thompson L.S."/>
            <person name="Brettin T."/>
            <person name="Bruce D."/>
            <person name="Han C."/>
            <person name="Tapia R."/>
            <person name="Gilna P."/>
            <person name="Schmutz J."/>
            <person name="Larimer F."/>
            <person name="Land M."/>
            <person name="Hauser L."/>
            <person name="Kyrpides N."/>
            <person name="Mikhailova N."/>
            <person name="Janssen P.H."/>
            <person name="Kuske C.R."/>
            <person name="Richardson P."/>
        </authorList>
    </citation>
    <scope>NUCLEOTIDE SEQUENCE</scope>
    <source>
        <strain evidence="5">Ellin6076</strain>
    </source>
</reference>
<gene>
    <name evidence="5" type="ordered locus">Acid_3631</name>
</gene>
<dbReference type="InterPro" id="IPR048503">
    <property type="entry name" value="NamZ_C"/>
</dbReference>
<proteinExistence type="predicted"/>
<dbReference type="STRING" id="234267.Acid_3631"/>
<feature type="domain" description="Beta-lactamase-related" evidence="2">
    <location>
        <begin position="26"/>
        <end position="359"/>
    </location>
</feature>
<organism evidence="5">
    <name type="scientific">Solibacter usitatus (strain Ellin6076)</name>
    <dbReference type="NCBI Taxonomy" id="234267"/>
    <lineage>
        <taxon>Bacteria</taxon>
        <taxon>Pseudomonadati</taxon>
        <taxon>Acidobacteriota</taxon>
        <taxon>Terriglobia</taxon>
        <taxon>Bryobacterales</taxon>
        <taxon>Solibacteraceae</taxon>
        <taxon>Candidatus Solibacter</taxon>
    </lineage>
</organism>
<sequence length="776" mass="85091" precursor="true">MKFFWCAALAAAATLSAQTFSGGPALDQVINQAIEQGKMPGAVLLVGHDGKVVFRKAYGKRALVPQPEAMTVDTVFDCASLTKVIATTASLMKLFDEGKFRLSDKVTDYIPEFQGGKSEITLRELLTHFSGLQPDVPLKEPWAGYQTGIKLATTFKPADPPGVRYVYSDINFILLGEIVHRLSGQMLNEYARENIFLPIGMKESMFQPPASLVPRIAPTERWPVRIGPPLRGVVHDPTARNMGGVAGHAGLFSTADDLARFAQMMLNGGELDGVRLFSPLTVDKFIEPQTPPDQAVLRGLGWDVDSPHSGNRGELFPIGSYGHTGFTGTSMWIDPSTKTYVILLANSVHPDLRPALTPLRSKVATVVAANVGITEQKVLLTGYNDTMTGPGFRRQVGRNGFTLTGLDVLAAQKFAPLAGKRVGLITNQSGVDRQGRRNIDLMKAAGIDVAAIFSPEHGFFGKEDRPGIQDTVDFKTDIKVFSLYGTTNRPTPRMLTNIDALVYDIQDVGVRFYTFETTMAYALEAAAKAGIPFYVLDRPNPINGVRVEGPMMDAANKSFVGYLAGEPVRHGMTMGELATMFNTENKLGANLTVIPMQGWQRGDWFDYTNLSWINPSPNMRSLNAAMLYPGLCLMEFPKNFSMGRGTDSPFEQVGADFVGGRELAAYLNQRQIPGVRAYPTSFTPTESNFKGVRIEGVRFQITNRDQLDATRLGLELAVAIQKLYPGKIDFSAGKRLIGNDDVIQRIRAGEDPRTIQESYADALEAFTQVRARYLLY</sequence>
<protein>
    <submittedName>
        <fullName evidence="5">Uncharacterized conserved protein UCP016719</fullName>
    </submittedName>
</protein>
<feature type="chain" id="PRO_5004162933" evidence="1">
    <location>
        <begin position="22"/>
        <end position="776"/>
    </location>
</feature>